<dbReference type="EMBL" id="NMUL01000051">
    <property type="protein sequence ID" value="OXM60988.1"/>
    <property type="molecule type" value="Genomic_DNA"/>
</dbReference>
<feature type="transmembrane region" description="Helical" evidence="5">
    <location>
        <begin position="109"/>
        <end position="131"/>
    </location>
</feature>
<feature type="transmembrane region" description="Helical" evidence="5">
    <location>
        <begin position="143"/>
        <end position="166"/>
    </location>
</feature>
<dbReference type="InterPro" id="IPR036259">
    <property type="entry name" value="MFS_trans_sf"/>
</dbReference>
<comment type="caution">
    <text evidence="7">The sequence shown here is derived from an EMBL/GenBank/DDBJ whole genome shotgun (WGS) entry which is preliminary data.</text>
</comment>
<organism evidence="7 8">
    <name type="scientific">Amycolatopsis vastitatis</name>
    <dbReference type="NCBI Taxonomy" id="1905142"/>
    <lineage>
        <taxon>Bacteria</taxon>
        <taxon>Bacillati</taxon>
        <taxon>Actinomycetota</taxon>
        <taxon>Actinomycetes</taxon>
        <taxon>Pseudonocardiales</taxon>
        <taxon>Pseudonocardiaceae</taxon>
        <taxon>Amycolatopsis</taxon>
    </lineage>
</organism>
<dbReference type="InterPro" id="IPR020846">
    <property type="entry name" value="MFS_dom"/>
</dbReference>
<evidence type="ECO:0000313" key="8">
    <source>
        <dbReference type="Proteomes" id="UP000215199"/>
    </source>
</evidence>
<keyword evidence="3 5" id="KW-1133">Transmembrane helix</keyword>
<evidence type="ECO:0000256" key="2">
    <source>
        <dbReference type="ARBA" id="ARBA00022692"/>
    </source>
</evidence>
<proteinExistence type="predicted"/>
<feature type="transmembrane region" description="Helical" evidence="5">
    <location>
        <begin position="300"/>
        <end position="319"/>
    </location>
</feature>
<evidence type="ECO:0000256" key="4">
    <source>
        <dbReference type="ARBA" id="ARBA00023136"/>
    </source>
</evidence>
<protein>
    <submittedName>
        <fullName evidence="7">MFS transporter</fullName>
    </submittedName>
</protein>
<reference evidence="8" key="1">
    <citation type="submission" date="2017-07" db="EMBL/GenBank/DDBJ databases">
        <title>Comparative genome mining reveals phylogenetic distribution patterns of secondary metabolites in Amycolatopsis.</title>
        <authorList>
            <person name="Adamek M."/>
            <person name="Alanjary M."/>
            <person name="Sales-Ortells H."/>
            <person name="Goodfellow M."/>
            <person name="Bull A.T."/>
            <person name="Kalinowski J."/>
            <person name="Ziemert N."/>
        </authorList>
    </citation>
    <scope>NUCLEOTIDE SEQUENCE [LARGE SCALE GENOMIC DNA]</scope>
    <source>
        <strain evidence="8">H5</strain>
    </source>
</reference>
<feature type="transmembrane region" description="Helical" evidence="5">
    <location>
        <begin position="231"/>
        <end position="248"/>
    </location>
</feature>
<evidence type="ECO:0000313" key="7">
    <source>
        <dbReference type="EMBL" id="OXM60988.1"/>
    </source>
</evidence>
<dbReference type="PANTHER" id="PTHR23508">
    <property type="entry name" value="CARBOXYLIC ACID TRANSPORTER PROTEIN HOMOLOG"/>
    <property type="match status" value="1"/>
</dbReference>
<dbReference type="RefSeq" id="WP_093952805.1">
    <property type="nucleotide sequence ID" value="NZ_NMUL01000051.1"/>
</dbReference>
<dbReference type="GO" id="GO:0046943">
    <property type="term" value="F:carboxylic acid transmembrane transporter activity"/>
    <property type="evidence" value="ECO:0007669"/>
    <property type="project" value="TreeGrafter"/>
</dbReference>
<dbReference type="Pfam" id="PF07690">
    <property type="entry name" value="MFS_1"/>
    <property type="match status" value="1"/>
</dbReference>
<dbReference type="InterPro" id="IPR011701">
    <property type="entry name" value="MFS"/>
</dbReference>
<comment type="subcellular location">
    <subcellularLocation>
        <location evidence="1">Cell membrane</location>
        <topology evidence="1">Multi-pass membrane protein</topology>
    </subcellularLocation>
</comment>
<feature type="transmembrane region" description="Helical" evidence="5">
    <location>
        <begin position="50"/>
        <end position="73"/>
    </location>
</feature>
<keyword evidence="4 5" id="KW-0472">Membrane</keyword>
<dbReference type="AlphaFoldDB" id="A0A229SQ57"/>
<sequence length="433" mass="45111">MAANTAKPPTGLDRRHWMLAVAAGMASLLDSGAIISVGLGLALWKKAFDLDVWTVGVLGSALTLFIAVGSLVGGRLADLVGRGRMFSLTILLYAAAAATIALAQNASVLVAGVIVLGVAAGADLPISLAVLSERAPEGTQGRLVAFTHVMWTVGVVVATLLGFAVSGLGVPGISMIFGLLAVLAVATFAFRAFYPPFHRLEEEALERHETVGVDPAKAVPLATLLRNRTSLVLIALTAGFYLFFTLVANTFGSFKTYFLVTVGGTTQTVATGLSFGTTLIGLVGTIVFTRIADTKWRSRFFAFGVAVFTACQLLIAVTGGVVLPAMIAALVLYNIAFPFIGEALYKIWTQESFPVNARATVQGFTIAIARFIASAFALVTPALIAWSPKGLYFLLAAFALVSGGIGTVILRRQRTATAPSPAGTAAVTAKEAL</sequence>
<dbReference type="PROSITE" id="PS50850">
    <property type="entry name" value="MFS"/>
    <property type="match status" value="1"/>
</dbReference>
<evidence type="ECO:0000256" key="1">
    <source>
        <dbReference type="ARBA" id="ARBA00004651"/>
    </source>
</evidence>
<evidence type="ECO:0000256" key="5">
    <source>
        <dbReference type="SAM" id="Phobius"/>
    </source>
</evidence>
<keyword evidence="8" id="KW-1185">Reference proteome</keyword>
<feature type="transmembrane region" description="Helical" evidence="5">
    <location>
        <begin position="17"/>
        <end position="44"/>
    </location>
</feature>
<name>A0A229SQ57_9PSEU</name>
<feature type="transmembrane region" description="Helical" evidence="5">
    <location>
        <begin position="325"/>
        <end position="345"/>
    </location>
</feature>
<feature type="transmembrane region" description="Helical" evidence="5">
    <location>
        <begin position="392"/>
        <end position="410"/>
    </location>
</feature>
<dbReference type="GO" id="GO:0005886">
    <property type="term" value="C:plasma membrane"/>
    <property type="evidence" value="ECO:0007669"/>
    <property type="project" value="UniProtKB-SubCell"/>
</dbReference>
<feature type="transmembrane region" description="Helical" evidence="5">
    <location>
        <begin position="366"/>
        <end position="386"/>
    </location>
</feature>
<feature type="transmembrane region" description="Helical" evidence="5">
    <location>
        <begin position="268"/>
        <end position="288"/>
    </location>
</feature>
<dbReference type="Gene3D" id="1.20.1250.20">
    <property type="entry name" value="MFS general substrate transporter like domains"/>
    <property type="match status" value="2"/>
</dbReference>
<feature type="transmembrane region" description="Helical" evidence="5">
    <location>
        <begin position="85"/>
        <end position="103"/>
    </location>
</feature>
<dbReference type="Proteomes" id="UP000215199">
    <property type="component" value="Unassembled WGS sequence"/>
</dbReference>
<evidence type="ECO:0000259" key="6">
    <source>
        <dbReference type="PROSITE" id="PS50850"/>
    </source>
</evidence>
<dbReference type="PANTHER" id="PTHR23508:SF10">
    <property type="entry name" value="CARBOXYLIC ACID TRANSPORTER PROTEIN HOMOLOG"/>
    <property type="match status" value="1"/>
</dbReference>
<gene>
    <name evidence="7" type="ORF">CF165_40070</name>
</gene>
<feature type="domain" description="Major facilitator superfamily (MFS) profile" evidence="6">
    <location>
        <begin position="16"/>
        <end position="414"/>
    </location>
</feature>
<feature type="transmembrane region" description="Helical" evidence="5">
    <location>
        <begin position="172"/>
        <end position="194"/>
    </location>
</feature>
<accession>A0A229SQ57</accession>
<evidence type="ECO:0000256" key="3">
    <source>
        <dbReference type="ARBA" id="ARBA00022989"/>
    </source>
</evidence>
<dbReference type="SUPFAM" id="SSF103473">
    <property type="entry name" value="MFS general substrate transporter"/>
    <property type="match status" value="1"/>
</dbReference>
<dbReference type="OrthoDB" id="3252866at2"/>
<keyword evidence="2 5" id="KW-0812">Transmembrane</keyword>